<dbReference type="AlphaFoldDB" id="A0A512JJK2"/>
<proteinExistence type="predicted"/>
<protein>
    <submittedName>
        <fullName evidence="2">Uncharacterized protein</fullName>
    </submittedName>
</protein>
<evidence type="ECO:0000256" key="1">
    <source>
        <dbReference type="SAM" id="MobiDB-lite"/>
    </source>
</evidence>
<name>A0A512JJK2_9HYPH</name>
<feature type="region of interest" description="Disordered" evidence="1">
    <location>
        <begin position="31"/>
        <end position="88"/>
    </location>
</feature>
<evidence type="ECO:0000313" key="3">
    <source>
        <dbReference type="Proteomes" id="UP000321750"/>
    </source>
</evidence>
<gene>
    <name evidence="2" type="ORF">MGN01_19760</name>
</gene>
<keyword evidence="3" id="KW-1185">Reference proteome</keyword>
<accession>A0A512JJK2</accession>
<comment type="caution">
    <text evidence="2">The sequence shown here is derived from an EMBL/GenBank/DDBJ whole genome shotgun (WGS) entry which is preliminary data.</text>
</comment>
<sequence length="88" mass="8382">MCGATFGWSKGSGGSGAAAIGGFDGCSTARSSGRIGGSGGGTDTVGWQVGSGAAVSAKAREATTSGASSRAADRPRRRCEGGRIGAVQ</sequence>
<dbReference type="Proteomes" id="UP000321750">
    <property type="component" value="Unassembled WGS sequence"/>
</dbReference>
<feature type="compositionally biased region" description="Gly residues" evidence="1">
    <location>
        <begin position="34"/>
        <end position="43"/>
    </location>
</feature>
<reference evidence="2 3" key="1">
    <citation type="submission" date="2019-07" db="EMBL/GenBank/DDBJ databases">
        <title>Whole genome shotgun sequence of Methylobacterium gnaphalii NBRC 107716.</title>
        <authorList>
            <person name="Hosoyama A."/>
            <person name="Uohara A."/>
            <person name="Ohji S."/>
            <person name="Ichikawa N."/>
        </authorList>
    </citation>
    <scope>NUCLEOTIDE SEQUENCE [LARGE SCALE GENOMIC DNA]</scope>
    <source>
        <strain evidence="2 3">NBRC 107716</strain>
    </source>
</reference>
<feature type="compositionally biased region" description="Basic and acidic residues" evidence="1">
    <location>
        <begin position="71"/>
        <end position="81"/>
    </location>
</feature>
<organism evidence="2 3">
    <name type="scientific">Methylobacterium gnaphalii</name>
    <dbReference type="NCBI Taxonomy" id="1010610"/>
    <lineage>
        <taxon>Bacteria</taxon>
        <taxon>Pseudomonadati</taxon>
        <taxon>Pseudomonadota</taxon>
        <taxon>Alphaproteobacteria</taxon>
        <taxon>Hyphomicrobiales</taxon>
        <taxon>Methylobacteriaceae</taxon>
        <taxon>Methylobacterium</taxon>
    </lineage>
</organism>
<evidence type="ECO:0000313" key="2">
    <source>
        <dbReference type="EMBL" id="GEP10131.1"/>
    </source>
</evidence>
<dbReference type="EMBL" id="BJZV01000008">
    <property type="protein sequence ID" value="GEP10131.1"/>
    <property type="molecule type" value="Genomic_DNA"/>
</dbReference>